<keyword evidence="4" id="KW-0479">Metal-binding</keyword>
<dbReference type="GO" id="GO:0005524">
    <property type="term" value="F:ATP binding"/>
    <property type="evidence" value="ECO:0007669"/>
    <property type="project" value="InterPro"/>
</dbReference>
<dbReference type="GO" id="GO:0005737">
    <property type="term" value="C:cytoplasm"/>
    <property type="evidence" value="ECO:0007669"/>
    <property type="project" value="UniProtKB-SubCell"/>
</dbReference>
<dbReference type="InterPro" id="IPR051335">
    <property type="entry name" value="Alanyl-tRNA_Editing_Enzymes"/>
</dbReference>
<dbReference type="InterPro" id="IPR018164">
    <property type="entry name" value="Ala-tRNA-synth_IIc_N"/>
</dbReference>
<organism evidence="8 9">
    <name type="scientific">Roseibium aggregatum</name>
    <dbReference type="NCBI Taxonomy" id="187304"/>
    <lineage>
        <taxon>Bacteria</taxon>
        <taxon>Pseudomonadati</taxon>
        <taxon>Pseudomonadota</taxon>
        <taxon>Alphaproteobacteria</taxon>
        <taxon>Hyphomicrobiales</taxon>
        <taxon>Stappiaceae</taxon>
        <taxon>Roseibium</taxon>
    </lineage>
</organism>
<dbReference type="AlphaFoldDB" id="A0A926P3A2"/>
<dbReference type="PANTHER" id="PTHR43462:SF1">
    <property type="entry name" value="ALANYL-TRNA EDITING PROTEIN AARSD1"/>
    <property type="match status" value="1"/>
</dbReference>
<dbReference type="InterPro" id="IPR009000">
    <property type="entry name" value="Transl_B-barrel_sf"/>
</dbReference>
<evidence type="ECO:0000256" key="3">
    <source>
        <dbReference type="ARBA" id="ARBA00017959"/>
    </source>
</evidence>
<dbReference type="GO" id="GO:0006419">
    <property type="term" value="P:alanyl-tRNA aminoacylation"/>
    <property type="evidence" value="ECO:0007669"/>
    <property type="project" value="InterPro"/>
</dbReference>
<protein>
    <recommendedName>
        <fullName evidence="3">Alanine--tRNA ligase</fullName>
    </recommendedName>
    <alternativeName>
        <fullName evidence="6">Alanyl-tRNA synthetase</fullName>
    </alternativeName>
</protein>
<evidence type="ECO:0000259" key="7">
    <source>
        <dbReference type="PROSITE" id="PS50860"/>
    </source>
</evidence>
<dbReference type="PROSITE" id="PS50860">
    <property type="entry name" value="AA_TRNA_LIGASE_II_ALA"/>
    <property type="match status" value="1"/>
</dbReference>
<dbReference type="Proteomes" id="UP000598467">
    <property type="component" value="Unassembled WGS sequence"/>
</dbReference>
<evidence type="ECO:0000256" key="5">
    <source>
        <dbReference type="ARBA" id="ARBA00022833"/>
    </source>
</evidence>
<proteinExistence type="predicted"/>
<dbReference type="GO" id="GO:0003676">
    <property type="term" value="F:nucleic acid binding"/>
    <property type="evidence" value="ECO:0007669"/>
    <property type="project" value="InterPro"/>
</dbReference>
<dbReference type="GO" id="GO:0046872">
    <property type="term" value="F:metal ion binding"/>
    <property type="evidence" value="ECO:0007669"/>
    <property type="project" value="UniProtKB-KW"/>
</dbReference>
<sequence>MTEPLFRDDAYLRTCEADVVRVNDRGGILLDRTIFYATGGGQPGDTGHLELDDGSRIEIATTVYDEDRTGIVHVPAEGQNLPEPGTKVVAHLDWARRYRLMRMHTALHLLSVALPYPVTGGQIGDPEGRLDFDVADGQIDREALVETLNTLASGDHEVTSEWITDEELDANPGLVKTMSVKPPRGSGKVRLVRIGGDVDLQPCGGTHVQRTSEIGRLELGKIENKGKQNRRVRIRLTD</sequence>
<dbReference type="SUPFAM" id="SSF55186">
    <property type="entry name" value="ThrRS/AlaRS common domain"/>
    <property type="match status" value="1"/>
</dbReference>
<comment type="caution">
    <text evidence="8">The sequence shown here is derived from an EMBL/GenBank/DDBJ whole genome shotgun (WGS) entry which is preliminary data.</text>
</comment>
<dbReference type="InterPro" id="IPR018163">
    <property type="entry name" value="Thr/Ala-tRNA-synth_IIc_edit"/>
</dbReference>
<dbReference type="Pfam" id="PF07973">
    <property type="entry name" value="tRNA_SAD"/>
    <property type="match status" value="1"/>
</dbReference>
<dbReference type="PANTHER" id="PTHR43462">
    <property type="entry name" value="ALANYL-TRNA EDITING PROTEIN"/>
    <property type="match status" value="1"/>
</dbReference>
<evidence type="ECO:0000256" key="4">
    <source>
        <dbReference type="ARBA" id="ARBA00022723"/>
    </source>
</evidence>
<feature type="domain" description="Alanyl-transfer RNA synthetases family profile" evidence="7">
    <location>
        <begin position="1"/>
        <end position="238"/>
    </location>
</feature>
<dbReference type="Gene3D" id="2.40.30.130">
    <property type="match status" value="1"/>
</dbReference>
<comment type="cofactor">
    <cofactor evidence="1">
        <name>Zn(2+)</name>
        <dbReference type="ChEBI" id="CHEBI:29105"/>
    </cofactor>
</comment>
<evidence type="ECO:0000256" key="2">
    <source>
        <dbReference type="ARBA" id="ARBA00004496"/>
    </source>
</evidence>
<dbReference type="SMART" id="SM00863">
    <property type="entry name" value="tRNA_SAD"/>
    <property type="match status" value="1"/>
</dbReference>
<dbReference type="GO" id="GO:0004813">
    <property type="term" value="F:alanine-tRNA ligase activity"/>
    <property type="evidence" value="ECO:0007669"/>
    <property type="project" value="InterPro"/>
</dbReference>
<evidence type="ECO:0000313" key="8">
    <source>
        <dbReference type="EMBL" id="MBD1548825.1"/>
    </source>
</evidence>
<name>A0A926P3A2_9HYPH</name>
<dbReference type="GO" id="GO:0002161">
    <property type="term" value="F:aminoacyl-tRNA deacylase activity"/>
    <property type="evidence" value="ECO:0007669"/>
    <property type="project" value="UniProtKB-ARBA"/>
</dbReference>
<dbReference type="EMBL" id="JABFCZ010000026">
    <property type="protein sequence ID" value="MBD1548825.1"/>
    <property type="molecule type" value="Genomic_DNA"/>
</dbReference>
<evidence type="ECO:0000256" key="1">
    <source>
        <dbReference type="ARBA" id="ARBA00001947"/>
    </source>
</evidence>
<dbReference type="InterPro" id="IPR018165">
    <property type="entry name" value="Ala-tRNA-synth_IIc_core"/>
</dbReference>
<dbReference type="InterPro" id="IPR012947">
    <property type="entry name" value="tRNA_SAD"/>
</dbReference>
<evidence type="ECO:0000256" key="6">
    <source>
        <dbReference type="ARBA" id="ARBA00032577"/>
    </source>
</evidence>
<accession>A0A926P3A2</accession>
<dbReference type="RefSeq" id="WP_190293509.1">
    <property type="nucleotide sequence ID" value="NZ_JABFCZ010000026.1"/>
</dbReference>
<dbReference type="Pfam" id="PF01411">
    <property type="entry name" value="tRNA-synt_2c"/>
    <property type="match status" value="1"/>
</dbReference>
<reference evidence="8" key="1">
    <citation type="submission" date="2020-05" db="EMBL/GenBank/DDBJ databases">
        <title>Identification of trans-AT polyketide cluster in two marine bacteria, producers of a novel glutaramide-containing polyketide sesbanimide D and analogs.</title>
        <authorList>
            <person name="Kacar D."/>
            <person name="Rodriguez P."/>
            <person name="Canedo L."/>
            <person name="Gonzalez E."/>
            <person name="Galan B."/>
            <person name="De La Calle F."/>
            <person name="Garcia J.L."/>
        </authorList>
    </citation>
    <scope>NUCLEOTIDE SEQUENCE</scope>
    <source>
        <strain evidence="8">PHM038</strain>
    </source>
</reference>
<gene>
    <name evidence="8" type="ORF">HK439_21385</name>
</gene>
<dbReference type="Gene3D" id="3.30.980.10">
    <property type="entry name" value="Threonyl-trna Synthetase, Chain A, domain 2"/>
    <property type="match status" value="1"/>
</dbReference>
<evidence type="ECO:0000313" key="9">
    <source>
        <dbReference type="Proteomes" id="UP000598467"/>
    </source>
</evidence>
<comment type="subcellular location">
    <subcellularLocation>
        <location evidence="2">Cytoplasm</location>
    </subcellularLocation>
</comment>
<keyword evidence="5" id="KW-0862">Zinc</keyword>
<dbReference type="SUPFAM" id="SSF50447">
    <property type="entry name" value="Translation proteins"/>
    <property type="match status" value="1"/>
</dbReference>